<dbReference type="Proteomes" id="UP001165740">
    <property type="component" value="Chromosome 2"/>
</dbReference>
<dbReference type="RefSeq" id="XP_013093865.2">
    <property type="nucleotide sequence ID" value="XM_013238411.2"/>
</dbReference>
<proteinExistence type="predicted"/>
<dbReference type="RefSeq" id="XP_013093924.2">
    <property type="nucleotide sequence ID" value="XM_013238470.2"/>
</dbReference>
<evidence type="ECO:0000313" key="4">
    <source>
        <dbReference type="RefSeq" id="XP_013093924.2"/>
    </source>
</evidence>
<feature type="compositionally biased region" description="Low complexity" evidence="1">
    <location>
        <begin position="124"/>
        <end position="134"/>
    </location>
</feature>
<evidence type="ECO:0000313" key="2">
    <source>
        <dbReference type="Proteomes" id="UP001165740"/>
    </source>
</evidence>
<dbReference type="AlphaFoldDB" id="A0A9U8ELR7"/>
<dbReference type="KEGG" id="bgt:106077645"/>
<feature type="region of interest" description="Disordered" evidence="1">
    <location>
        <begin position="1"/>
        <end position="22"/>
    </location>
</feature>
<feature type="region of interest" description="Disordered" evidence="1">
    <location>
        <begin position="107"/>
        <end position="151"/>
    </location>
</feature>
<name>A0A9U8ELR7_BIOGL</name>
<sequence>MANSSRFSRSNHKRSCQELEDSDECLPISKRINSLHIEGQSNIVIPQLQDRHGANEFDGFSKNGAGSGSLSLREASIQQNFPQSHNLEYANGRNIHDVHDMNSVGSVNNHGQSFPAPLGDSVFSHQHPSTSSQSHTHESFLNNNGSHQLSHHQVGAGEIQHLAYNGYTPSKASLNGANSPALQGNDSPFHALNSAQNPFFHSVSTDLQNSFQNVQNNDGNQSLSFHNQSPDLDFHLQQLPSGNYDPELDLTKNPYYFSINQMLYEAHVSRVRRDNRFSEDS</sequence>
<dbReference type="GeneID" id="106077645"/>
<accession>A0A9U8ELR7</accession>
<evidence type="ECO:0000256" key="1">
    <source>
        <dbReference type="SAM" id="MobiDB-lite"/>
    </source>
</evidence>
<keyword evidence="2" id="KW-1185">Reference proteome</keyword>
<gene>
    <name evidence="3 4" type="primary">LOC106077645</name>
</gene>
<protein>
    <submittedName>
        <fullName evidence="3 4">Uncharacterized protein LOC106077645</fullName>
    </submittedName>
</protein>
<evidence type="ECO:0000313" key="3">
    <source>
        <dbReference type="RefSeq" id="XP_013093865.2"/>
    </source>
</evidence>
<organism evidence="2 4">
    <name type="scientific">Biomphalaria glabrata</name>
    <name type="common">Bloodfluke planorb</name>
    <name type="synonym">Freshwater snail</name>
    <dbReference type="NCBI Taxonomy" id="6526"/>
    <lineage>
        <taxon>Eukaryota</taxon>
        <taxon>Metazoa</taxon>
        <taxon>Spiralia</taxon>
        <taxon>Lophotrochozoa</taxon>
        <taxon>Mollusca</taxon>
        <taxon>Gastropoda</taxon>
        <taxon>Heterobranchia</taxon>
        <taxon>Euthyneura</taxon>
        <taxon>Panpulmonata</taxon>
        <taxon>Hygrophila</taxon>
        <taxon>Lymnaeoidea</taxon>
        <taxon>Planorbidae</taxon>
        <taxon>Biomphalaria</taxon>
    </lineage>
</organism>
<reference evidence="3 4" key="1">
    <citation type="submission" date="2025-04" db="UniProtKB">
        <authorList>
            <consortium name="RefSeq"/>
        </authorList>
    </citation>
    <scope>IDENTIFICATION</scope>
</reference>
<dbReference type="OrthoDB" id="6365503at2759"/>